<dbReference type="EMBL" id="JACRSU010000001">
    <property type="protein sequence ID" value="MBC8539667.1"/>
    <property type="molecule type" value="Genomic_DNA"/>
</dbReference>
<proteinExistence type="predicted"/>
<sequence>MEALKKILTYIEEHADVRHVENTIVLQKQVNSFLPVDRICMCVHLPDHTFPPYAMEETHEDMAKMMYNELIACIPRVKLKDDAIPTIRANYGVGTLASLFGAKSSIVNGNMPWVTPLSKEEIKRVVDRGVPDLDSGFGARLVQTYAFYNEVLKDYPACRKILKLYHPDLQGPFDTAHLIYGSDIYPDLYDEPELIHALLSVVTETYIRLFQRIYPYLSNDQEGSCYHWDMLYPGNTVIRNDSAVNLSCAMYQEFAQQYDKKIIDALGGASMHFCGRADHWIFDMAENGNLKGLNFGYMENLIFGQEYLDFLFDKVTAAKLPIVHYILTRNEFDAMDFSRYHTGISFCCAVKSEEDAKRLLELCKEKIK</sequence>
<evidence type="ECO:0008006" key="3">
    <source>
        <dbReference type="Google" id="ProtNLM"/>
    </source>
</evidence>
<organism evidence="1 2">
    <name type="scientific">Congzhengia minquanensis</name>
    <dbReference type="NCBI Taxonomy" id="2763657"/>
    <lineage>
        <taxon>Bacteria</taxon>
        <taxon>Bacillati</taxon>
        <taxon>Bacillota</taxon>
        <taxon>Clostridia</taxon>
        <taxon>Eubacteriales</taxon>
        <taxon>Oscillospiraceae</taxon>
        <taxon>Congzhengia</taxon>
    </lineage>
</organism>
<protein>
    <recommendedName>
        <fullName evidence="3">Uroporphyrinogen decarboxylase (URO-D) domain-containing protein</fullName>
    </recommendedName>
</protein>
<gene>
    <name evidence="1" type="ORF">H8698_01600</name>
</gene>
<dbReference type="InterPro" id="IPR038071">
    <property type="entry name" value="UROD/MetE-like_sf"/>
</dbReference>
<reference evidence="1" key="1">
    <citation type="submission" date="2020-08" db="EMBL/GenBank/DDBJ databases">
        <title>Genome public.</title>
        <authorList>
            <person name="Liu C."/>
            <person name="Sun Q."/>
        </authorList>
    </citation>
    <scope>NUCLEOTIDE SEQUENCE</scope>
    <source>
        <strain evidence="1">H8</strain>
    </source>
</reference>
<keyword evidence="2" id="KW-1185">Reference proteome</keyword>
<dbReference type="Gene3D" id="3.20.20.210">
    <property type="match status" value="1"/>
</dbReference>
<accession>A0A926DKZ6</accession>
<evidence type="ECO:0000313" key="1">
    <source>
        <dbReference type="EMBL" id="MBC8539667.1"/>
    </source>
</evidence>
<dbReference type="RefSeq" id="WP_249310882.1">
    <property type="nucleotide sequence ID" value="NZ_JACRSU010000001.1"/>
</dbReference>
<name>A0A926DKZ6_9FIRM</name>
<dbReference type="SUPFAM" id="SSF51726">
    <property type="entry name" value="UROD/MetE-like"/>
    <property type="match status" value="1"/>
</dbReference>
<evidence type="ECO:0000313" key="2">
    <source>
        <dbReference type="Proteomes" id="UP000611762"/>
    </source>
</evidence>
<dbReference type="AlphaFoldDB" id="A0A926DKZ6"/>
<dbReference type="Proteomes" id="UP000611762">
    <property type="component" value="Unassembled WGS sequence"/>
</dbReference>
<comment type="caution">
    <text evidence="1">The sequence shown here is derived from an EMBL/GenBank/DDBJ whole genome shotgun (WGS) entry which is preliminary data.</text>
</comment>